<reference evidence="1 2" key="1">
    <citation type="journal article" date="2018" name="Nat. Genet.">
        <title>The Rosa genome provides new insights in the design of modern roses.</title>
        <authorList>
            <person name="Bendahmane M."/>
        </authorList>
    </citation>
    <scope>NUCLEOTIDE SEQUENCE [LARGE SCALE GENOMIC DNA]</scope>
    <source>
        <strain evidence="2">cv. Old Blush</strain>
    </source>
</reference>
<gene>
    <name evidence="1" type="ORF">RchiOBHm_Chr4g0394121</name>
</gene>
<accession>A0A2P6QR58</accession>
<protein>
    <submittedName>
        <fullName evidence="1">Uncharacterized protein</fullName>
    </submittedName>
</protein>
<comment type="caution">
    <text evidence="1">The sequence shown here is derived from an EMBL/GenBank/DDBJ whole genome shotgun (WGS) entry which is preliminary data.</text>
</comment>
<dbReference type="AlphaFoldDB" id="A0A2P6QR58"/>
<proteinExistence type="predicted"/>
<name>A0A2P6QR58_ROSCH</name>
<sequence length="74" mass="8497">MKSMTRQEYVASLRRRETPHDSYYFGQSYTSVPREVVQGNHLNFIYGLFEKNKNIDVYSKNQGAGTVLGQCICA</sequence>
<evidence type="ECO:0000313" key="2">
    <source>
        <dbReference type="Proteomes" id="UP000238479"/>
    </source>
</evidence>
<dbReference type="Gramene" id="PRQ36665">
    <property type="protein sequence ID" value="PRQ36665"/>
    <property type="gene ID" value="RchiOBHm_Chr4g0394121"/>
</dbReference>
<keyword evidence="2" id="KW-1185">Reference proteome</keyword>
<dbReference type="Proteomes" id="UP000238479">
    <property type="component" value="Chromosome 4"/>
</dbReference>
<dbReference type="EMBL" id="PDCK01000042">
    <property type="protein sequence ID" value="PRQ36665.1"/>
    <property type="molecule type" value="Genomic_DNA"/>
</dbReference>
<evidence type="ECO:0000313" key="1">
    <source>
        <dbReference type="EMBL" id="PRQ36665.1"/>
    </source>
</evidence>
<organism evidence="1 2">
    <name type="scientific">Rosa chinensis</name>
    <name type="common">China rose</name>
    <dbReference type="NCBI Taxonomy" id="74649"/>
    <lineage>
        <taxon>Eukaryota</taxon>
        <taxon>Viridiplantae</taxon>
        <taxon>Streptophyta</taxon>
        <taxon>Embryophyta</taxon>
        <taxon>Tracheophyta</taxon>
        <taxon>Spermatophyta</taxon>
        <taxon>Magnoliopsida</taxon>
        <taxon>eudicotyledons</taxon>
        <taxon>Gunneridae</taxon>
        <taxon>Pentapetalae</taxon>
        <taxon>rosids</taxon>
        <taxon>fabids</taxon>
        <taxon>Rosales</taxon>
        <taxon>Rosaceae</taxon>
        <taxon>Rosoideae</taxon>
        <taxon>Rosoideae incertae sedis</taxon>
        <taxon>Rosa</taxon>
    </lineage>
</organism>